<reference evidence="3" key="1">
    <citation type="submission" date="2023-03" db="EMBL/GenBank/DDBJ databases">
        <title>Chromosome-scale reference genome and RAD-based genetic map of yellow starthistle (Centaurea solstitialis) reveal putative structural variation and QTLs associated with invader traits.</title>
        <authorList>
            <person name="Reatini B."/>
            <person name="Cang F.A."/>
            <person name="Jiang Q."/>
            <person name="Mckibben M.T.W."/>
            <person name="Barker M.S."/>
            <person name="Rieseberg L.H."/>
            <person name="Dlugosch K.M."/>
        </authorList>
    </citation>
    <scope>NUCLEOTIDE SEQUENCE</scope>
    <source>
        <strain evidence="3">CAN-66</strain>
        <tissue evidence="3">Leaf</tissue>
    </source>
</reference>
<evidence type="ECO:0000256" key="2">
    <source>
        <dbReference type="SAM" id="MobiDB-lite"/>
    </source>
</evidence>
<dbReference type="AlphaFoldDB" id="A0AA38W4N4"/>
<dbReference type="PANTHER" id="PTHR33018:SF37">
    <property type="entry name" value="TRANSPOSASE TNP1_EN_SPM-LIKE DOMAIN-CONTAINING PROTEIN"/>
    <property type="match status" value="1"/>
</dbReference>
<evidence type="ECO:0000313" key="3">
    <source>
        <dbReference type="EMBL" id="KAJ9548632.1"/>
    </source>
</evidence>
<feature type="compositionally biased region" description="Basic residues" evidence="2">
    <location>
        <begin position="37"/>
        <end position="46"/>
    </location>
</feature>
<keyword evidence="1" id="KW-0175">Coiled coil</keyword>
<name>A0AA38W4N4_9ASTR</name>
<accession>A0AA38W4N4</accession>
<dbReference type="Proteomes" id="UP001172457">
    <property type="component" value="Chromosome 5"/>
</dbReference>
<sequence>MDADMSNNNGPSIFAPSNTNTSNGSLPSNGSQPTQSTRKRRKRSVTLLKKHKKDPNIRLEYNEHGEVIGDFERRFSNWVGVTTRSMVSITEPSWDKVDDKVMALLWLAIKDHWNIEDDKYKIPVLKVAGTSWKNFKKDLNRKYHKQGRNPCVDYPYLDEKTWKAFCVMKSTKEFLAKSEEGRKNAALNTNPARLGSRGYRSNYDNWSKEMMEPSDSSALLFLIQDERARNFLLARRVRDADGILRIPTYLQELVDKIIEKDRQASEGLWIPEPGKDVLIAVLGPEHPGRTRGVSHTVGLKKTIPRILEKRRKSRTRMDIDWEEKRMDFEAECDEKRKNFAAEMEEKRRIYRAEMEEKEKLLDAKIEKIMQLTSMLNTHDGSLSPGKKKSSCGSMPCLDDFDAYM</sequence>
<evidence type="ECO:0000313" key="4">
    <source>
        <dbReference type="Proteomes" id="UP001172457"/>
    </source>
</evidence>
<organism evidence="3 4">
    <name type="scientific">Centaurea solstitialis</name>
    <name type="common">yellow star-thistle</name>
    <dbReference type="NCBI Taxonomy" id="347529"/>
    <lineage>
        <taxon>Eukaryota</taxon>
        <taxon>Viridiplantae</taxon>
        <taxon>Streptophyta</taxon>
        <taxon>Embryophyta</taxon>
        <taxon>Tracheophyta</taxon>
        <taxon>Spermatophyta</taxon>
        <taxon>Magnoliopsida</taxon>
        <taxon>eudicotyledons</taxon>
        <taxon>Gunneridae</taxon>
        <taxon>Pentapetalae</taxon>
        <taxon>asterids</taxon>
        <taxon>campanulids</taxon>
        <taxon>Asterales</taxon>
        <taxon>Asteraceae</taxon>
        <taxon>Carduoideae</taxon>
        <taxon>Cardueae</taxon>
        <taxon>Centaureinae</taxon>
        <taxon>Centaurea</taxon>
    </lineage>
</organism>
<dbReference type="PANTHER" id="PTHR33018">
    <property type="entry name" value="OS10G0338966 PROTEIN-RELATED"/>
    <property type="match status" value="1"/>
</dbReference>
<feature type="compositionally biased region" description="Polar residues" evidence="2">
    <location>
        <begin position="1"/>
        <end position="36"/>
    </location>
</feature>
<gene>
    <name evidence="3" type="ORF">OSB04_021175</name>
</gene>
<evidence type="ECO:0008006" key="5">
    <source>
        <dbReference type="Google" id="ProtNLM"/>
    </source>
</evidence>
<feature type="coiled-coil region" evidence="1">
    <location>
        <begin position="340"/>
        <end position="374"/>
    </location>
</feature>
<proteinExistence type="predicted"/>
<keyword evidence="4" id="KW-1185">Reference proteome</keyword>
<protein>
    <recommendedName>
        <fullName evidence="5">Transposase</fullName>
    </recommendedName>
</protein>
<evidence type="ECO:0000256" key="1">
    <source>
        <dbReference type="SAM" id="Coils"/>
    </source>
</evidence>
<comment type="caution">
    <text evidence="3">The sequence shown here is derived from an EMBL/GenBank/DDBJ whole genome shotgun (WGS) entry which is preliminary data.</text>
</comment>
<feature type="region of interest" description="Disordered" evidence="2">
    <location>
        <begin position="1"/>
        <end position="46"/>
    </location>
</feature>
<dbReference type="EMBL" id="JARYMX010000005">
    <property type="protein sequence ID" value="KAJ9548632.1"/>
    <property type="molecule type" value="Genomic_DNA"/>
</dbReference>